<organism evidence="3 4">
    <name type="scientific">Streptomonospora nanhaiensis</name>
    <dbReference type="NCBI Taxonomy" id="1323731"/>
    <lineage>
        <taxon>Bacteria</taxon>
        <taxon>Bacillati</taxon>
        <taxon>Actinomycetota</taxon>
        <taxon>Actinomycetes</taxon>
        <taxon>Streptosporangiales</taxon>
        <taxon>Nocardiopsidaceae</taxon>
        <taxon>Streptomonospora</taxon>
    </lineage>
</organism>
<feature type="compositionally biased region" description="Low complexity" evidence="1">
    <location>
        <begin position="117"/>
        <end position="130"/>
    </location>
</feature>
<keyword evidence="2" id="KW-0812">Transmembrane</keyword>
<dbReference type="EMBL" id="JACCFO010000001">
    <property type="protein sequence ID" value="NYI97513.1"/>
    <property type="molecule type" value="Genomic_DNA"/>
</dbReference>
<dbReference type="RefSeq" id="WP_179768849.1">
    <property type="nucleotide sequence ID" value="NZ_JACCFO010000001.1"/>
</dbReference>
<sequence length="187" mass="19011">MSSHASPEAAADDRSPDPAPALTSDFNIPRGAEDPPGPGEPRRGGLRRRLAAVAAGAAVLVGAAYGVSALVPALSGSEPGDGASVVVDDPAPTSEHPGDDVGEPQGASAPPQRVEEPTAAPPAAQVEAPVQEPPPAPSEQEQPADEPAQPAEEPAGSGPSYPPGITEEDVERAWEMWEEYQRQQNGG</sequence>
<feature type="compositionally biased region" description="Low complexity" evidence="1">
    <location>
        <begin position="138"/>
        <end position="155"/>
    </location>
</feature>
<protein>
    <submittedName>
        <fullName evidence="3">Uncharacterized protein</fullName>
    </submittedName>
</protein>
<feature type="region of interest" description="Disordered" evidence="1">
    <location>
        <begin position="72"/>
        <end position="187"/>
    </location>
</feature>
<reference evidence="3 4" key="1">
    <citation type="submission" date="2020-07" db="EMBL/GenBank/DDBJ databases">
        <title>Sequencing the genomes of 1000 actinobacteria strains.</title>
        <authorList>
            <person name="Klenk H.-P."/>
        </authorList>
    </citation>
    <scope>NUCLEOTIDE SEQUENCE [LARGE SCALE GENOMIC DNA]</scope>
    <source>
        <strain evidence="3 4">DSM 45927</strain>
    </source>
</reference>
<evidence type="ECO:0000256" key="2">
    <source>
        <dbReference type="SAM" id="Phobius"/>
    </source>
</evidence>
<comment type="caution">
    <text evidence="3">The sequence shown here is derived from an EMBL/GenBank/DDBJ whole genome shotgun (WGS) entry which is preliminary data.</text>
</comment>
<keyword evidence="2" id="KW-0472">Membrane</keyword>
<feature type="transmembrane region" description="Helical" evidence="2">
    <location>
        <begin position="50"/>
        <end position="71"/>
    </location>
</feature>
<dbReference type="Proteomes" id="UP000575985">
    <property type="component" value="Unassembled WGS sequence"/>
</dbReference>
<keyword evidence="4" id="KW-1185">Reference proteome</keyword>
<evidence type="ECO:0000256" key="1">
    <source>
        <dbReference type="SAM" id="MobiDB-lite"/>
    </source>
</evidence>
<dbReference type="AlphaFoldDB" id="A0A853BQR2"/>
<feature type="region of interest" description="Disordered" evidence="1">
    <location>
        <begin position="1"/>
        <end position="45"/>
    </location>
</feature>
<evidence type="ECO:0000313" key="4">
    <source>
        <dbReference type="Proteomes" id="UP000575985"/>
    </source>
</evidence>
<keyword evidence="2" id="KW-1133">Transmembrane helix</keyword>
<proteinExistence type="predicted"/>
<feature type="compositionally biased region" description="Basic and acidic residues" evidence="1">
    <location>
        <begin position="171"/>
        <end position="181"/>
    </location>
</feature>
<accession>A0A853BQR2</accession>
<evidence type="ECO:0000313" key="3">
    <source>
        <dbReference type="EMBL" id="NYI97513.1"/>
    </source>
</evidence>
<gene>
    <name evidence="3" type="ORF">HNR12_003790</name>
</gene>
<name>A0A853BQR2_9ACTN</name>